<gene>
    <name evidence="2" type="ORF">D3869_26545</name>
</gene>
<sequence>MKKQTAGIAFLRVAFLTLALAGCATAEQHRAAVANNANDRVTVGTVQREIRVGMSSADVVQVLGSPNMVTTDEQRRESWVYDKISTETAYSTSQGGVSALVLGGVLGPAGLLGGGVSPGYGEASGAKSVTQRTLTIIIKFDNAQRVRDFAYRTSSF</sequence>
<geneLocation type="plasmid" evidence="2">
    <name>p4</name>
</geneLocation>
<dbReference type="EMBL" id="CP032348">
    <property type="protein sequence ID" value="QCO18837.1"/>
    <property type="molecule type" value="Genomic_DNA"/>
</dbReference>
<protein>
    <recommendedName>
        <fullName evidence="4">Outer membrane protein assembly factor BamE</fullName>
    </recommendedName>
</protein>
<evidence type="ECO:0000256" key="1">
    <source>
        <dbReference type="SAM" id="SignalP"/>
    </source>
</evidence>
<dbReference type="AlphaFoldDB" id="A0A4D8R807"/>
<accession>A0A4D8R807</accession>
<name>A0A4D8R807_AZOBR</name>
<proteinExistence type="predicted"/>
<keyword evidence="2" id="KW-0614">Plasmid</keyword>
<dbReference type="PROSITE" id="PS51257">
    <property type="entry name" value="PROKAR_LIPOPROTEIN"/>
    <property type="match status" value="1"/>
</dbReference>
<evidence type="ECO:0008006" key="4">
    <source>
        <dbReference type="Google" id="ProtNLM"/>
    </source>
</evidence>
<feature type="signal peptide" evidence="1">
    <location>
        <begin position="1"/>
        <end position="26"/>
    </location>
</feature>
<dbReference type="RefSeq" id="WP_137142756.1">
    <property type="nucleotide sequence ID" value="NZ_CP032348.1"/>
</dbReference>
<organism evidence="2 3">
    <name type="scientific">Azospirillum brasilense</name>
    <dbReference type="NCBI Taxonomy" id="192"/>
    <lineage>
        <taxon>Bacteria</taxon>
        <taxon>Pseudomonadati</taxon>
        <taxon>Pseudomonadota</taxon>
        <taxon>Alphaproteobacteria</taxon>
        <taxon>Rhodospirillales</taxon>
        <taxon>Azospirillaceae</taxon>
        <taxon>Azospirillum</taxon>
    </lineage>
</organism>
<evidence type="ECO:0000313" key="3">
    <source>
        <dbReference type="Proteomes" id="UP000298693"/>
    </source>
</evidence>
<reference evidence="2 3" key="1">
    <citation type="submission" date="2018-09" db="EMBL/GenBank/DDBJ databases">
        <title>Whole genome based analysis of evolution and adaptive divergence in Indian and Brazilian strains of Azospirillum brasilense.</title>
        <authorList>
            <person name="Singh C."/>
            <person name="Tripathi A.K."/>
        </authorList>
    </citation>
    <scope>NUCLEOTIDE SEQUENCE [LARGE SCALE GENOMIC DNA]</scope>
    <source>
        <strain evidence="2 3">MTCC4039</strain>
        <plasmid evidence="2 3">p4</plasmid>
    </source>
</reference>
<evidence type="ECO:0000313" key="2">
    <source>
        <dbReference type="EMBL" id="QCO18837.1"/>
    </source>
</evidence>
<keyword evidence="1" id="KW-0732">Signal</keyword>
<feature type="chain" id="PRO_5020620630" description="Outer membrane protein assembly factor BamE" evidence="1">
    <location>
        <begin position="27"/>
        <end position="156"/>
    </location>
</feature>
<dbReference type="Proteomes" id="UP000298693">
    <property type="component" value="Plasmid p4"/>
</dbReference>